<keyword evidence="4" id="KW-1185">Reference proteome</keyword>
<dbReference type="OrthoDB" id="5565730at2759"/>
<feature type="transmembrane region" description="Helical" evidence="1">
    <location>
        <begin position="39"/>
        <end position="59"/>
    </location>
</feature>
<keyword evidence="1" id="KW-0812">Transmembrane</keyword>
<keyword evidence="1" id="KW-0472">Membrane</keyword>
<reference evidence="2 4" key="1">
    <citation type="submission" date="2017-11" db="EMBL/GenBank/DDBJ databases">
        <title>The genome of Rhizophagus clarus HR1 reveals common genetic basis of auxotrophy among arbuscular mycorrhizal fungi.</title>
        <authorList>
            <person name="Kobayashi Y."/>
        </authorList>
    </citation>
    <scope>NUCLEOTIDE SEQUENCE [LARGE SCALE GENOMIC DNA]</scope>
    <source>
        <strain evidence="2 4">HR1</strain>
    </source>
</reference>
<evidence type="ECO:0000313" key="2">
    <source>
        <dbReference type="EMBL" id="GBC04487.1"/>
    </source>
</evidence>
<dbReference type="STRING" id="94130.A0A2Z6SG35"/>
<accession>A0A2Z6SG35</accession>
<gene>
    <name evidence="3" type="ORF">RCL2_003049800</name>
    <name evidence="2" type="ORF">RclHR1_00570043</name>
</gene>
<evidence type="ECO:0000256" key="1">
    <source>
        <dbReference type="SAM" id="Phobius"/>
    </source>
</evidence>
<evidence type="ECO:0000313" key="4">
    <source>
        <dbReference type="Proteomes" id="UP000247702"/>
    </source>
</evidence>
<dbReference type="EMBL" id="BLAL01000338">
    <property type="protein sequence ID" value="GET04191.1"/>
    <property type="molecule type" value="Genomic_DNA"/>
</dbReference>
<dbReference type="Proteomes" id="UP000615446">
    <property type="component" value="Unassembled WGS sequence"/>
</dbReference>
<evidence type="ECO:0008006" key="5">
    <source>
        <dbReference type="Google" id="ProtNLM"/>
    </source>
</evidence>
<name>A0A2Z6SG35_9GLOM</name>
<sequence>MEISDKESRDQILRGAFYSAGLGATTGYLVAYIKNKPRFHYTIFTGINCGIFGLTFFSIRDACLSFQKSKNPDYGLLNSQTRDIDEIISSTFSGGLTGGFLSVLNRGRRAALPGFIIFSTICGVGQICYSTIYNYRQMLILRSSNQDKKPFNTSQNISDDNTKETNIQNKKKEHSFLDWLAAIKWSPVTKLSEEQYRELMKVKEEQLEKEKQANKNLD</sequence>
<dbReference type="Proteomes" id="UP000247702">
    <property type="component" value="Unassembled WGS sequence"/>
</dbReference>
<proteinExistence type="predicted"/>
<evidence type="ECO:0000313" key="3">
    <source>
        <dbReference type="EMBL" id="GET04191.1"/>
    </source>
</evidence>
<keyword evidence="1" id="KW-1133">Transmembrane helix</keyword>
<dbReference type="PANTHER" id="PTHR41390:SF1">
    <property type="entry name" value="NADH-UBIQUINONE OXIDOREDUCTASE 213 KDA SUBUNIT"/>
    <property type="match status" value="1"/>
</dbReference>
<feature type="transmembrane region" description="Helical" evidence="1">
    <location>
        <begin position="110"/>
        <end position="132"/>
    </location>
</feature>
<reference evidence="3" key="2">
    <citation type="submission" date="2019-10" db="EMBL/GenBank/DDBJ databases">
        <title>Conservation and host-specific expression of non-tandemly repeated heterogenous ribosome RNA gene in arbuscular mycorrhizal fungi.</title>
        <authorList>
            <person name="Maeda T."/>
            <person name="Kobayashi Y."/>
            <person name="Nakagawa T."/>
            <person name="Ezawa T."/>
            <person name="Yamaguchi K."/>
            <person name="Bino T."/>
            <person name="Nishimoto Y."/>
            <person name="Shigenobu S."/>
            <person name="Kawaguchi M."/>
        </authorList>
    </citation>
    <scope>NUCLEOTIDE SEQUENCE</scope>
    <source>
        <strain evidence="3">HR1</strain>
    </source>
</reference>
<comment type="caution">
    <text evidence="2">The sequence shown here is derived from an EMBL/GenBank/DDBJ whole genome shotgun (WGS) entry which is preliminary data.</text>
</comment>
<feature type="transmembrane region" description="Helical" evidence="1">
    <location>
        <begin position="87"/>
        <end position="104"/>
    </location>
</feature>
<protein>
    <recommendedName>
        <fullName evidence="5">Mitochondrial import inner membrane translocase subunit TIM22</fullName>
    </recommendedName>
</protein>
<dbReference type="PANTHER" id="PTHR41390">
    <property type="entry name" value="CHROMOSOME 7, WHOLE GENOME SHOTGUN SEQUENCE"/>
    <property type="match status" value="1"/>
</dbReference>
<organism evidence="2 4">
    <name type="scientific">Rhizophagus clarus</name>
    <dbReference type="NCBI Taxonomy" id="94130"/>
    <lineage>
        <taxon>Eukaryota</taxon>
        <taxon>Fungi</taxon>
        <taxon>Fungi incertae sedis</taxon>
        <taxon>Mucoromycota</taxon>
        <taxon>Glomeromycotina</taxon>
        <taxon>Glomeromycetes</taxon>
        <taxon>Glomerales</taxon>
        <taxon>Glomeraceae</taxon>
        <taxon>Rhizophagus</taxon>
    </lineage>
</organism>
<feature type="transmembrane region" description="Helical" evidence="1">
    <location>
        <begin position="12"/>
        <end position="33"/>
    </location>
</feature>
<dbReference type="EMBL" id="BEXD01003948">
    <property type="protein sequence ID" value="GBC04487.1"/>
    <property type="molecule type" value="Genomic_DNA"/>
</dbReference>
<dbReference type="AlphaFoldDB" id="A0A2Z6SG35"/>